<feature type="transmembrane region" description="Helical" evidence="7">
    <location>
        <begin position="271"/>
        <end position="295"/>
    </location>
</feature>
<dbReference type="InterPro" id="IPR003593">
    <property type="entry name" value="AAA+_ATPase"/>
</dbReference>
<gene>
    <name evidence="10" type="primary">cydD</name>
    <name evidence="10" type="ORF">CEW88_12175</name>
</gene>
<evidence type="ECO:0000256" key="6">
    <source>
        <dbReference type="ARBA" id="ARBA00023136"/>
    </source>
</evidence>
<accession>A0A2U8HEZ9</accession>
<dbReference type="Gene3D" id="3.40.50.300">
    <property type="entry name" value="P-loop containing nucleotide triphosphate hydrolases"/>
    <property type="match status" value="1"/>
</dbReference>
<keyword evidence="6 7" id="KW-0472">Membrane</keyword>
<dbReference type="InterPro" id="IPR011527">
    <property type="entry name" value="ABC1_TM_dom"/>
</dbReference>
<dbReference type="GO" id="GO:0005524">
    <property type="term" value="F:ATP binding"/>
    <property type="evidence" value="ECO:0007669"/>
    <property type="project" value="UniProtKB-KW"/>
</dbReference>
<dbReference type="SUPFAM" id="SSF52540">
    <property type="entry name" value="P-loop containing nucleoside triphosphate hydrolases"/>
    <property type="match status" value="1"/>
</dbReference>
<feature type="domain" description="ABC transporter" evidence="8">
    <location>
        <begin position="346"/>
        <end position="556"/>
    </location>
</feature>
<dbReference type="RefSeq" id="WP_108967149.1">
    <property type="nucleotide sequence ID" value="NZ_CP022189.1"/>
</dbReference>
<name>A0A2U8HEZ9_9RHOB</name>
<evidence type="ECO:0000256" key="1">
    <source>
        <dbReference type="ARBA" id="ARBA00004651"/>
    </source>
</evidence>
<dbReference type="Pfam" id="PF00664">
    <property type="entry name" value="ABC_membrane"/>
    <property type="match status" value="1"/>
</dbReference>
<dbReference type="InterPro" id="IPR039421">
    <property type="entry name" value="Type_1_exporter"/>
</dbReference>
<proteinExistence type="predicted"/>
<dbReference type="InterPro" id="IPR014216">
    <property type="entry name" value="ABC_transptr_CydD"/>
</dbReference>
<evidence type="ECO:0000256" key="5">
    <source>
        <dbReference type="ARBA" id="ARBA00022989"/>
    </source>
</evidence>
<dbReference type="KEGG" id="ypac:CEW88_12175"/>
<dbReference type="PROSITE" id="PS50893">
    <property type="entry name" value="ABC_TRANSPORTER_2"/>
    <property type="match status" value="1"/>
</dbReference>
<dbReference type="InterPro" id="IPR036640">
    <property type="entry name" value="ABC1_TM_sf"/>
</dbReference>
<dbReference type="GO" id="GO:0005886">
    <property type="term" value="C:plasma membrane"/>
    <property type="evidence" value="ECO:0007669"/>
    <property type="project" value="UniProtKB-SubCell"/>
</dbReference>
<evidence type="ECO:0000259" key="9">
    <source>
        <dbReference type="PROSITE" id="PS50929"/>
    </source>
</evidence>
<reference evidence="10 11" key="1">
    <citation type="submission" date="2017-06" db="EMBL/GenBank/DDBJ databases">
        <title>Yangia sp. YSBP01 complete genome sequence.</title>
        <authorList>
            <person name="Woo J.-H."/>
            <person name="Kim H.-S."/>
        </authorList>
    </citation>
    <scope>NUCLEOTIDE SEQUENCE [LARGE SCALE GENOMIC DNA]</scope>
    <source>
        <strain evidence="10 11">YSBP01</strain>
    </source>
</reference>
<protein>
    <submittedName>
        <fullName evidence="10">Thiol reductant ABC exporter subunit CydD</fullName>
    </submittedName>
</protein>
<feature type="domain" description="ABC transmembrane type-1" evidence="9">
    <location>
        <begin position="30"/>
        <end position="314"/>
    </location>
</feature>
<evidence type="ECO:0000259" key="8">
    <source>
        <dbReference type="PROSITE" id="PS50893"/>
    </source>
</evidence>
<dbReference type="EMBL" id="CP022189">
    <property type="protein sequence ID" value="AWI84373.1"/>
    <property type="molecule type" value="Genomic_DNA"/>
</dbReference>
<feature type="transmembrane region" description="Helical" evidence="7">
    <location>
        <begin position="144"/>
        <end position="164"/>
    </location>
</feature>
<dbReference type="SUPFAM" id="SSF90123">
    <property type="entry name" value="ABC transporter transmembrane region"/>
    <property type="match status" value="1"/>
</dbReference>
<dbReference type="OrthoDB" id="9806127at2"/>
<dbReference type="InterPro" id="IPR003439">
    <property type="entry name" value="ABC_transporter-like_ATP-bd"/>
</dbReference>
<dbReference type="NCBIfam" id="TIGR02857">
    <property type="entry name" value="CydD"/>
    <property type="match status" value="1"/>
</dbReference>
<dbReference type="InterPro" id="IPR017871">
    <property type="entry name" value="ABC_transporter-like_CS"/>
</dbReference>
<feature type="transmembrane region" description="Helical" evidence="7">
    <location>
        <begin position="30"/>
        <end position="50"/>
    </location>
</feature>
<keyword evidence="3" id="KW-0547">Nucleotide-binding</keyword>
<dbReference type="SMART" id="SM00382">
    <property type="entry name" value="AAA"/>
    <property type="match status" value="1"/>
</dbReference>
<dbReference type="Gene3D" id="1.20.1560.10">
    <property type="entry name" value="ABC transporter type 1, transmembrane domain"/>
    <property type="match status" value="1"/>
</dbReference>
<sequence length="557" mass="58551">MSSGPEPKRSRAESLLGAEARHQLNLAGRLSALAAVLWLPQAAALAWGIAGWAEGAPLSRTLWMALAFALVGLFRGWAERRAARLAYRAADETLHAQRQALLNREALRVGETSSAALAALLTEKLAALGPWVTRFRPAMARARVLPLLYLTVILPISWAAGLVLLVAGPLIPLFMALVGMAAQDASRKQMVEMGAMNTLLIDRISALPDLLLLNAAEASRAAFEVRAEALRERTMAVLRVAFLSSTVLELFSALGVAMVAVYVGFSLLGEIGIGTWGLFGPELTLFEGLFLLLLAPDFFQPLRDLASAWHDKAAAEAVADDLAALHTSEAIAVLGQGAEAVALAGPATVTLTGVRVRRRAQSVALPDVEVGPGGSLALRGPSGVGKSTALDLIAGLLVPSQGELRVAGQALDHAIADAWRARIAYVPQLVHIPELTLRAFLTGKPDGEVPLEALRRVRAERFVAALPEGLETVLGESGAGVSGGEARRLLLARALIRGADVILADEPTADLDASTGAAIIALLKGLSDEGRTVIVATHDPALARAMDRIVDLEPAPC</sequence>
<evidence type="ECO:0000313" key="10">
    <source>
        <dbReference type="EMBL" id="AWI84373.1"/>
    </source>
</evidence>
<evidence type="ECO:0000256" key="3">
    <source>
        <dbReference type="ARBA" id="ARBA00022741"/>
    </source>
</evidence>
<dbReference type="PROSITE" id="PS00211">
    <property type="entry name" value="ABC_TRANSPORTER_1"/>
    <property type="match status" value="1"/>
</dbReference>
<dbReference type="Pfam" id="PF00005">
    <property type="entry name" value="ABC_tran"/>
    <property type="match status" value="1"/>
</dbReference>
<dbReference type="AlphaFoldDB" id="A0A2U8HEZ9"/>
<dbReference type="GO" id="GO:0140359">
    <property type="term" value="F:ABC-type transporter activity"/>
    <property type="evidence" value="ECO:0007669"/>
    <property type="project" value="InterPro"/>
</dbReference>
<evidence type="ECO:0000256" key="7">
    <source>
        <dbReference type="SAM" id="Phobius"/>
    </source>
</evidence>
<keyword evidence="4" id="KW-0067">ATP-binding</keyword>
<feature type="transmembrane region" description="Helical" evidence="7">
    <location>
        <begin position="240"/>
        <end position="265"/>
    </location>
</feature>
<feature type="transmembrane region" description="Helical" evidence="7">
    <location>
        <begin position="62"/>
        <end position="78"/>
    </location>
</feature>
<evidence type="ECO:0000256" key="4">
    <source>
        <dbReference type="ARBA" id="ARBA00022840"/>
    </source>
</evidence>
<dbReference type="CDD" id="cd18584">
    <property type="entry name" value="ABC_6TM_AarD_CydD"/>
    <property type="match status" value="1"/>
</dbReference>
<dbReference type="PANTHER" id="PTHR24221:SF654">
    <property type="entry name" value="ATP-BINDING CASSETTE SUB-FAMILY B MEMBER 6"/>
    <property type="match status" value="1"/>
</dbReference>
<comment type="subcellular location">
    <subcellularLocation>
        <location evidence="1">Cell membrane</location>
        <topology evidence="1">Multi-pass membrane protein</topology>
    </subcellularLocation>
</comment>
<dbReference type="GO" id="GO:0042883">
    <property type="term" value="P:cysteine transport"/>
    <property type="evidence" value="ECO:0007669"/>
    <property type="project" value="InterPro"/>
</dbReference>
<keyword evidence="2 7" id="KW-0812">Transmembrane</keyword>
<keyword evidence="5 7" id="KW-1133">Transmembrane helix</keyword>
<dbReference type="Proteomes" id="UP000244915">
    <property type="component" value="Chromosome 1"/>
</dbReference>
<evidence type="ECO:0000256" key="2">
    <source>
        <dbReference type="ARBA" id="ARBA00022692"/>
    </source>
</evidence>
<dbReference type="GO" id="GO:0016887">
    <property type="term" value="F:ATP hydrolysis activity"/>
    <property type="evidence" value="ECO:0007669"/>
    <property type="project" value="InterPro"/>
</dbReference>
<evidence type="ECO:0000313" key="11">
    <source>
        <dbReference type="Proteomes" id="UP000244915"/>
    </source>
</evidence>
<dbReference type="InterPro" id="IPR027417">
    <property type="entry name" value="P-loop_NTPase"/>
</dbReference>
<dbReference type="PROSITE" id="PS50929">
    <property type="entry name" value="ABC_TM1F"/>
    <property type="match status" value="1"/>
</dbReference>
<organism evidence="10 11">
    <name type="scientific">Alloyangia pacifica</name>
    <dbReference type="NCBI Taxonomy" id="311180"/>
    <lineage>
        <taxon>Bacteria</taxon>
        <taxon>Pseudomonadati</taxon>
        <taxon>Pseudomonadota</taxon>
        <taxon>Alphaproteobacteria</taxon>
        <taxon>Rhodobacterales</taxon>
        <taxon>Roseobacteraceae</taxon>
        <taxon>Alloyangia</taxon>
    </lineage>
</organism>
<dbReference type="PANTHER" id="PTHR24221">
    <property type="entry name" value="ATP-BINDING CASSETTE SUB-FAMILY B"/>
    <property type="match status" value="1"/>
</dbReference>